<feature type="signal peptide" evidence="1">
    <location>
        <begin position="1"/>
        <end position="23"/>
    </location>
</feature>
<evidence type="ECO:0000256" key="1">
    <source>
        <dbReference type="SAM" id="SignalP"/>
    </source>
</evidence>
<evidence type="ECO:0000313" key="2">
    <source>
        <dbReference type="EMBL" id="KAJ7771620.1"/>
    </source>
</evidence>
<sequence length="255" mass="28572">MPLKPQLFLAVLLVLILAHLVLVQSPSSPNSHVRIQGRWAAVRHSLHLPALAAHAKPPPNLLPLSLHISSRFDLKHKRALEEPEFSFADADAPPHLYFAADALTDDPLERYGVQVAEKAVDATPTVDMKKGKQRTVSDLFTESETRAPERIRHPKEGRFARIAPTPASRPAHHKGGPRSTNAFWVQHGMEGECRRSALGECSLDAQVETANVGVFFIVQRWGAVWNMNMIEEDSRCTIYRTCEDEEQEKPENRSE</sequence>
<dbReference type="AlphaFoldDB" id="A0AAD7NR50"/>
<proteinExistence type="predicted"/>
<accession>A0AAD7NR50</accession>
<dbReference type="EMBL" id="JARKIB010000015">
    <property type="protein sequence ID" value="KAJ7771620.1"/>
    <property type="molecule type" value="Genomic_DNA"/>
</dbReference>
<keyword evidence="1" id="KW-0732">Signal</keyword>
<reference evidence="2" key="1">
    <citation type="submission" date="2023-03" db="EMBL/GenBank/DDBJ databases">
        <title>Massive genome expansion in bonnet fungi (Mycena s.s.) driven by repeated elements and novel gene families across ecological guilds.</title>
        <authorList>
            <consortium name="Lawrence Berkeley National Laboratory"/>
            <person name="Harder C.B."/>
            <person name="Miyauchi S."/>
            <person name="Viragh M."/>
            <person name="Kuo A."/>
            <person name="Thoen E."/>
            <person name="Andreopoulos B."/>
            <person name="Lu D."/>
            <person name="Skrede I."/>
            <person name="Drula E."/>
            <person name="Henrissat B."/>
            <person name="Morin E."/>
            <person name="Kohler A."/>
            <person name="Barry K."/>
            <person name="LaButti K."/>
            <person name="Morin E."/>
            <person name="Salamov A."/>
            <person name="Lipzen A."/>
            <person name="Mereny Z."/>
            <person name="Hegedus B."/>
            <person name="Baldrian P."/>
            <person name="Stursova M."/>
            <person name="Weitz H."/>
            <person name="Taylor A."/>
            <person name="Grigoriev I.V."/>
            <person name="Nagy L.G."/>
            <person name="Martin F."/>
            <person name="Kauserud H."/>
        </authorList>
    </citation>
    <scope>NUCLEOTIDE SEQUENCE</scope>
    <source>
        <strain evidence="2">CBHHK182m</strain>
    </source>
</reference>
<name>A0AAD7NR50_9AGAR</name>
<dbReference type="Proteomes" id="UP001215598">
    <property type="component" value="Unassembled WGS sequence"/>
</dbReference>
<evidence type="ECO:0000313" key="3">
    <source>
        <dbReference type="Proteomes" id="UP001215598"/>
    </source>
</evidence>
<keyword evidence="3" id="KW-1185">Reference proteome</keyword>
<feature type="chain" id="PRO_5042100212" evidence="1">
    <location>
        <begin position="24"/>
        <end position="255"/>
    </location>
</feature>
<organism evidence="2 3">
    <name type="scientific">Mycena metata</name>
    <dbReference type="NCBI Taxonomy" id="1033252"/>
    <lineage>
        <taxon>Eukaryota</taxon>
        <taxon>Fungi</taxon>
        <taxon>Dikarya</taxon>
        <taxon>Basidiomycota</taxon>
        <taxon>Agaricomycotina</taxon>
        <taxon>Agaricomycetes</taxon>
        <taxon>Agaricomycetidae</taxon>
        <taxon>Agaricales</taxon>
        <taxon>Marasmiineae</taxon>
        <taxon>Mycenaceae</taxon>
        <taxon>Mycena</taxon>
    </lineage>
</organism>
<gene>
    <name evidence="2" type="ORF">B0H16DRAFT_1451715</name>
</gene>
<comment type="caution">
    <text evidence="2">The sequence shown here is derived from an EMBL/GenBank/DDBJ whole genome shotgun (WGS) entry which is preliminary data.</text>
</comment>
<protein>
    <submittedName>
        <fullName evidence="2">Uncharacterized protein</fullName>
    </submittedName>
</protein>